<dbReference type="GO" id="GO:0043190">
    <property type="term" value="C:ATP-binding cassette (ABC) transporter complex"/>
    <property type="evidence" value="ECO:0007669"/>
    <property type="project" value="InterPro"/>
</dbReference>
<keyword evidence="7" id="KW-0029">Amino-acid transport</keyword>
<evidence type="ECO:0000256" key="6">
    <source>
        <dbReference type="ARBA" id="ARBA00022692"/>
    </source>
</evidence>
<keyword evidence="4 10" id="KW-0813">Transport</keyword>
<evidence type="ECO:0000256" key="9">
    <source>
        <dbReference type="ARBA" id="ARBA00023136"/>
    </source>
</evidence>
<feature type="transmembrane region" description="Helical" evidence="10">
    <location>
        <begin position="127"/>
        <end position="148"/>
    </location>
</feature>
<dbReference type="EMBL" id="QJJK01000001">
    <property type="protein sequence ID" value="PXW64467.1"/>
    <property type="molecule type" value="Genomic_DNA"/>
</dbReference>
<keyword evidence="5" id="KW-1003">Cell membrane</keyword>
<feature type="transmembrane region" description="Helical" evidence="10">
    <location>
        <begin position="25"/>
        <end position="45"/>
    </location>
</feature>
<dbReference type="CDD" id="cd06261">
    <property type="entry name" value="TM_PBP2"/>
    <property type="match status" value="1"/>
</dbReference>
<dbReference type="PROSITE" id="PS50928">
    <property type="entry name" value="ABC_TM1"/>
    <property type="match status" value="1"/>
</dbReference>
<evidence type="ECO:0000256" key="5">
    <source>
        <dbReference type="ARBA" id="ARBA00022475"/>
    </source>
</evidence>
<evidence type="ECO:0000256" key="4">
    <source>
        <dbReference type="ARBA" id="ARBA00022448"/>
    </source>
</evidence>
<proteinExistence type="inferred from homology"/>
<comment type="caution">
    <text evidence="11">The sequence shown here is derived from an EMBL/GenBank/DDBJ whole genome shotgun (WGS) entry which is preliminary data.</text>
</comment>
<comment type="subcellular location">
    <subcellularLocation>
        <location evidence="2">Cell inner membrane</location>
        <topology evidence="2">Multi-pass membrane protein</topology>
    </subcellularLocation>
    <subcellularLocation>
        <location evidence="10">Cell membrane</location>
        <topology evidence="10">Multi-pass membrane protein</topology>
    </subcellularLocation>
</comment>
<feature type="transmembrane region" description="Helical" evidence="10">
    <location>
        <begin position="90"/>
        <end position="107"/>
    </location>
</feature>
<feature type="transmembrane region" description="Helical" evidence="10">
    <location>
        <begin position="191"/>
        <end position="212"/>
    </location>
</feature>
<comment type="function">
    <text evidence="1">Part of the binding-protein-dependent transport system for glutamine; probably responsible for the translocation of the substrate across the membrane.</text>
</comment>
<dbReference type="GO" id="GO:0022857">
    <property type="term" value="F:transmembrane transporter activity"/>
    <property type="evidence" value="ECO:0007669"/>
    <property type="project" value="InterPro"/>
</dbReference>
<evidence type="ECO:0000256" key="10">
    <source>
        <dbReference type="RuleBase" id="RU363032"/>
    </source>
</evidence>
<dbReference type="PANTHER" id="PTHR30614:SF20">
    <property type="entry name" value="GLUTAMINE TRANSPORT SYSTEM PERMEASE PROTEIN GLNP"/>
    <property type="match status" value="1"/>
</dbReference>
<dbReference type="GO" id="GO:0006865">
    <property type="term" value="P:amino acid transport"/>
    <property type="evidence" value="ECO:0007669"/>
    <property type="project" value="UniProtKB-KW"/>
</dbReference>
<dbReference type="OrthoDB" id="7190458at2"/>
<comment type="similarity">
    <text evidence="3">Belongs to the binding-protein-dependent transport system permease family. HisMQ subfamily.</text>
</comment>
<evidence type="ECO:0000256" key="3">
    <source>
        <dbReference type="ARBA" id="ARBA00010072"/>
    </source>
</evidence>
<feature type="transmembrane region" description="Helical" evidence="10">
    <location>
        <begin position="57"/>
        <end position="78"/>
    </location>
</feature>
<dbReference type="InterPro" id="IPR010065">
    <property type="entry name" value="AA_ABC_transptr_permease_3TM"/>
</dbReference>
<dbReference type="Gene3D" id="1.10.3720.10">
    <property type="entry name" value="MetI-like"/>
    <property type="match status" value="1"/>
</dbReference>
<dbReference type="AlphaFoldDB" id="A0A2V3UI24"/>
<dbReference type="Proteomes" id="UP000248021">
    <property type="component" value="Unassembled WGS sequence"/>
</dbReference>
<dbReference type="NCBIfam" id="TIGR01726">
    <property type="entry name" value="HEQRo_perm_3TM"/>
    <property type="match status" value="1"/>
</dbReference>
<keyword evidence="12" id="KW-1185">Reference proteome</keyword>
<dbReference type="InterPro" id="IPR000515">
    <property type="entry name" value="MetI-like"/>
</dbReference>
<evidence type="ECO:0000256" key="1">
    <source>
        <dbReference type="ARBA" id="ARBA00003159"/>
    </source>
</evidence>
<keyword evidence="8 10" id="KW-1133">Transmembrane helix</keyword>
<evidence type="ECO:0000313" key="12">
    <source>
        <dbReference type="Proteomes" id="UP000248021"/>
    </source>
</evidence>
<evidence type="ECO:0000256" key="2">
    <source>
        <dbReference type="ARBA" id="ARBA00004429"/>
    </source>
</evidence>
<evidence type="ECO:0000313" key="11">
    <source>
        <dbReference type="EMBL" id="PXW64467.1"/>
    </source>
</evidence>
<dbReference type="SUPFAM" id="SSF161098">
    <property type="entry name" value="MetI-like"/>
    <property type="match status" value="1"/>
</dbReference>
<reference evidence="11 12" key="1">
    <citation type="submission" date="2018-05" db="EMBL/GenBank/DDBJ databases">
        <title>Genomic Encyclopedia of Type Strains, Phase IV (KMG-IV): sequencing the most valuable type-strain genomes for metagenomic binning, comparative biology and taxonomic classification.</title>
        <authorList>
            <person name="Goeker M."/>
        </authorList>
    </citation>
    <scope>NUCLEOTIDE SEQUENCE [LARGE SCALE GENOMIC DNA]</scope>
    <source>
        <strain evidence="11 12">DSM 6462</strain>
    </source>
</reference>
<sequence>MSSPFDWSYFWSIAFLFLKGLEMTLFLAVICNALAVILAYVFAAAVHFRIRVVREMILFYVSVIRNTPLLVQIFFFYFGMPEIGVRTDPTTSGIIVLTLWASAYQTANLRGGIDNVPRALTEAMRALGLRPIDAFVFIVVPVATRAVVPAMMNTMVSTIKNSALLSAIGVPELTFVAMDNIAETYRAIENFVALLIGYLAIVLGFSAMMTSLERYLGRGYRR</sequence>
<gene>
    <name evidence="11" type="ORF">C7450_101222</name>
</gene>
<dbReference type="InterPro" id="IPR035906">
    <property type="entry name" value="MetI-like_sf"/>
</dbReference>
<evidence type="ECO:0000256" key="7">
    <source>
        <dbReference type="ARBA" id="ARBA00022970"/>
    </source>
</evidence>
<name>A0A2V3UI24_9HYPH</name>
<keyword evidence="9 10" id="KW-0472">Membrane</keyword>
<organism evidence="11 12">
    <name type="scientific">Chelatococcus asaccharovorans</name>
    <dbReference type="NCBI Taxonomy" id="28210"/>
    <lineage>
        <taxon>Bacteria</taxon>
        <taxon>Pseudomonadati</taxon>
        <taxon>Pseudomonadota</taxon>
        <taxon>Alphaproteobacteria</taxon>
        <taxon>Hyphomicrobiales</taxon>
        <taxon>Chelatococcaceae</taxon>
        <taxon>Chelatococcus</taxon>
    </lineage>
</organism>
<accession>A0A2V3UI24</accession>
<evidence type="ECO:0000256" key="8">
    <source>
        <dbReference type="ARBA" id="ARBA00022989"/>
    </source>
</evidence>
<dbReference type="InterPro" id="IPR043429">
    <property type="entry name" value="ArtM/GltK/GlnP/TcyL/YhdX-like"/>
</dbReference>
<dbReference type="Pfam" id="PF00528">
    <property type="entry name" value="BPD_transp_1"/>
    <property type="match status" value="1"/>
</dbReference>
<dbReference type="PANTHER" id="PTHR30614">
    <property type="entry name" value="MEMBRANE COMPONENT OF AMINO ACID ABC TRANSPORTER"/>
    <property type="match status" value="1"/>
</dbReference>
<protein>
    <submittedName>
        <fullName evidence="11">Amino acid ABC transporter membrane protein 1 (PAAT family)</fullName>
    </submittedName>
</protein>
<dbReference type="RefSeq" id="WP_110372545.1">
    <property type="nucleotide sequence ID" value="NZ_CAKNFM010000006.1"/>
</dbReference>
<keyword evidence="6 10" id="KW-0812">Transmembrane</keyword>